<dbReference type="EMBL" id="MU267619">
    <property type="protein sequence ID" value="KAH7914083.1"/>
    <property type="molecule type" value="Genomic_DNA"/>
</dbReference>
<accession>A0ACB8AMX0</accession>
<gene>
    <name evidence="1" type="ORF">BJ138DRAFT_1144596</name>
</gene>
<comment type="caution">
    <text evidence="1">The sequence shown here is derived from an EMBL/GenBank/DDBJ whole genome shotgun (WGS) entry which is preliminary data.</text>
</comment>
<keyword evidence="2" id="KW-1185">Reference proteome</keyword>
<organism evidence="1 2">
    <name type="scientific">Hygrophoropsis aurantiaca</name>
    <dbReference type="NCBI Taxonomy" id="72124"/>
    <lineage>
        <taxon>Eukaryota</taxon>
        <taxon>Fungi</taxon>
        <taxon>Dikarya</taxon>
        <taxon>Basidiomycota</taxon>
        <taxon>Agaricomycotina</taxon>
        <taxon>Agaricomycetes</taxon>
        <taxon>Agaricomycetidae</taxon>
        <taxon>Boletales</taxon>
        <taxon>Coniophorineae</taxon>
        <taxon>Hygrophoropsidaceae</taxon>
        <taxon>Hygrophoropsis</taxon>
    </lineage>
</organism>
<proteinExistence type="predicted"/>
<evidence type="ECO:0000313" key="2">
    <source>
        <dbReference type="Proteomes" id="UP000790377"/>
    </source>
</evidence>
<reference evidence="1" key="1">
    <citation type="journal article" date="2021" name="New Phytol.">
        <title>Evolutionary innovations through gain and loss of genes in the ectomycorrhizal Boletales.</title>
        <authorList>
            <person name="Wu G."/>
            <person name="Miyauchi S."/>
            <person name="Morin E."/>
            <person name="Kuo A."/>
            <person name="Drula E."/>
            <person name="Varga T."/>
            <person name="Kohler A."/>
            <person name="Feng B."/>
            <person name="Cao Y."/>
            <person name="Lipzen A."/>
            <person name="Daum C."/>
            <person name="Hundley H."/>
            <person name="Pangilinan J."/>
            <person name="Johnson J."/>
            <person name="Barry K."/>
            <person name="LaButti K."/>
            <person name="Ng V."/>
            <person name="Ahrendt S."/>
            <person name="Min B."/>
            <person name="Choi I.G."/>
            <person name="Park H."/>
            <person name="Plett J.M."/>
            <person name="Magnuson J."/>
            <person name="Spatafora J.W."/>
            <person name="Nagy L.G."/>
            <person name="Henrissat B."/>
            <person name="Grigoriev I.V."/>
            <person name="Yang Z.L."/>
            <person name="Xu J."/>
            <person name="Martin F.M."/>
        </authorList>
    </citation>
    <scope>NUCLEOTIDE SEQUENCE</scope>
    <source>
        <strain evidence="1">ATCC 28755</strain>
    </source>
</reference>
<sequence length="217" mass="24340">MQETSLTGQCAVCSASSARRCSKCRKVSYCSEEHQNIDWKSHKNHCHPPSGTIVNVSAILFPANETQPRLVSVKCTVEREIDDDDDTVIYHADFEPFLGKTSIGRQLITNIGYDGVELEHPISCYIRDNFLNDGSPLNQSIVKLMNGRAPHKWSGNVLAMKQVDLYSGKLLKASMSDLPTIAEYFKWYPKEISPEDMNEEITRLFGKNAKGVKVVTL</sequence>
<protein>
    <submittedName>
        <fullName evidence="1">Uncharacterized protein</fullName>
    </submittedName>
</protein>
<name>A0ACB8AMX0_9AGAM</name>
<dbReference type="Proteomes" id="UP000790377">
    <property type="component" value="Unassembled WGS sequence"/>
</dbReference>
<evidence type="ECO:0000313" key="1">
    <source>
        <dbReference type="EMBL" id="KAH7914083.1"/>
    </source>
</evidence>